<evidence type="ECO:0000313" key="3">
    <source>
        <dbReference type="Proteomes" id="UP000009062"/>
    </source>
</evidence>
<dbReference type="PANTHER" id="PTHR43174">
    <property type="entry name" value="UDP-N-ACETYLGLUCOSAMINE 2-EPIMERASE"/>
    <property type="match status" value="1"/>
</dbReference>
<organism evidence="2 3">
    <name type="scientific">Pyrobaculum oguniense (strain DSM 13380 / JCM 10595 / TE7)</name>
    <dbReference type="NCBI Taxonomy" id="698757"/>
    <lineage>
        <taxon>Archaea</taxon>
        <taxon>Thermoproteota</taxon>
        <taxon>Thermoprotei</taxon>
        <taxon>Thermoproteales</taxon>
        <taxon>Thermoproteaceae</taxon>
        <taxon>Pyrobaculum</taxon>
    </lineage>
</organism>
<dbReference type="InterPro" id="IPR029767">
    <property type="entry name" value="WecB-like"/>
</dbReference>
<protein>
    <submittedName>
        <fullName evidence="2">UDP-N-acetylglucosamine 2-epimerase</fullName>
        <ecNumber evidence="2">5.1.3.14</ecNumber>
    </submittedName>
</protein>
<dbReference type="InterPro" id="IPR003331">
    <property type="entry name" value="UDP_GlcNAc_Epimerase_2_dom"/>
</dbReference>
<accession>H6QB88</accession>
<dbReference type="HOGENOM" id="CLU_041674_0_1_2"/>
<dbReference type="KEGG" id="pog:Pogu_2058"/>
<dbReference type="AlphaFoldDB" id="H6QB88"/>
<gene>
    <name evidence="2" type="ordered locus">Pogu_2058</name>
</gene>
<proteinExistence type="predicted"/>
<dbReference type="PANTHER" id="PTHR43174:SF1">
    <property type="entry name" value="UDP-N-ACETYLGLUCOSAMINE 2-EPIMERASE"/>
    <property type="match status" value="1"/>
</dbReference>
<keyword evidence="3" id="KW-1185">Reference proteome</keyword>
<evidence type="ECO:0000313" key="2">
    <source>
        <dbReference type="EMBL" id="AFA40085.1"/>
    </source>
</evidence>
<dbReference type="GO" id="GO:0008761">
    <property type="term" value="F:UDP-N-acetylglucosamine 2-epimerase activity"/>
    <property type="evidence" value="ECO:0007669"/>
    <property type="project" value="UniProtKB-EC"/>
</dbReference>
<keyword evidence="2" id="KW-0413">Isomerase</keyword>
<dbReference type="EMBL" id="CP003316">
    <property type="protein sequence ID" value="AFA40085.1"/>
    <property type="molecule type" value="Genomic_DNA"/>
</dbReference>
<dbReference type="NCBIfam" id="TIGR00236">
    <property type="entry name" value="wecB"/>
    <property type="match status" value="1"/>
</dbReference>
<dbReference type="EC" id="5.1.3.14" evidence="2"/>
<name>H6QB88_PYROT</name>
<dbReference type="STRING" id="698757.Pogu_2058"/>
<dbReference type="Pfam" id="PF02350">
    <property type="entry name" value="Epimerase_2"/>
    <property type="match status" value="1"/>
</dbReference>
<dbReference type="SUPFAM" id="SSF53756">
    <property type="entry name" value="UDP-Glycosyltransferase/glycogen phosphorylase"/>
    <property type="match status" value="1"/>
</dbReference>
<sequence length="422" mass="48791">MIYFVIGTRPEIIKLYPTIMLVEKEGIPYKLIWSGQHYDYEMSRIFFEELQIPEPDIYLNIDPEKDITEKLGQIIASLNNVIKNERPNAIYALGDTTTTLAAAIVAAYNNIPFIHDEAGMRSNDRTMLEEINRIIADRVSTVYFAPTKIAVANLIREGITSNIFLTGSTAVDAVLSIKQNGLISAGERRLLQEIYLPESRTIITVTLHRRENLAQEKLLNLIKLFYISQYKMPEITYVFPIHPHTKNIMIKYNLYEKLIKLSNVILTKPLGYLEFLALMNKSDIVITDSGGVQVEAYTLGKKVITMRSTTEWYETVIMNYNTLVQLENNPEIILKIIRERIGDKTHEVPLYLSPLGDGQASLRITKLLIYLYKNKFQYNFYNCLNIYQFSNKEINRLNLNDILINWYDIDNVCYRNILNCSK</sequence>
<dbReference type="Gene3D" id="3.40.50.2000">
    <property type="entry name" value="Glycogen Phosphorylase B"/>
    <property type="match status" value="2"/>
</dbReference>
<evidence type="ECO:0000259" key="1">
    <source>
        <dbReference type="Pfam" id="PF02350"/>
    </source>
</evidence>
<feature type="domain" description="UDP-N-acetylglucosamine 2-epimerase" evidence="1">
    <location>
        <begin position="23"/>
        <end position="368"/>
    </location>
</feature>
<dbReference type="eggNOG" id="arCOG01392">
    <property type="taxonomic scope" value="Archaea"/>
</dbReference>
<reference evidence="2 3" key="1">
    <citation type="journal article" date="2012" name="Stand. Genomic Sci.">
        <title>Complete genome sequence of Pyrobaculum oguniense.</title>
        <authorList>
            <person name="Bernick D.L."/>
            <person name="Karplus K."/>
            <person name="Lui L.M."/>
            <person name="Coker J.K."/>
            <person name="Murphy J.N."/>
            <person name="Chan P.P."/>
            <person name="Cozen A.E."/>
            <person name="Lowe T.M."/>
        </authorList>
    </citation>
    <scope>NUCLEOTIDE SEQUENCE [LARGE SCALE GENOMIC DNA]</scope>
    <source>
        <strain evidence="2 3">TE7</strain>
    </source>
</reference>
<dbReference type="CDD" id="cd03786">
    <property type="entry name" value="GTB_UDP-GlcNAc_2-Epimerase"/>
    <property type="match status" value="1"/>
</dbReference>
<dbReference type="Proteomes" id="UP000009062">
    <property type="component" value="Chromosome"/>
</dbReference>